<keyword evidence="1" id="KW-0812">Transmembrane</keyword>
<keyword evidence="1" id="KW-1133">Transmembrane helix</keyword>
<name>E7C6A4_9BACT</name>
<keyword evidence="1" id="KW-0472">Membrane</keyword>
<reference evidence="2" key="1">
    <citation type="submission" date="2010-01" db="EMBL/GenBank/DDBJ databases">
        <title>Genome fragments of uncultured bacteria from the North Pacific subtropical Gyre.</title>
        <authorList>
            <person name="Pham V.D."/>
            <person name="Delong E.F."/>
        </authorList>
    </citation>
    <scope>NUCLEOTIDE SEQUENCE</scope>
</reference>
<feature type="transmembrane region" description="Helical" evidence="1">
    <location>
        <begin position="6"/>
        <end position="25"/>
    </location>
</feature>
<organism evidence="2">
    <name type="scientific">uncultured nuHF2 cluster bacterium HF0500_39O04</name>
    <dbReference type="NCBI Taxonomy" id="723590"/>
    <lineage>
        <taxon>Bacteria</taxon>
        <taxon>environmental samples</taxon>
    </lineage>
</organism>
<dbReference type="EMBL" id="GU568002">
    <property type="protein sequence ID" value="ADI22978.1"/>
    <property type="molecule type" value="Genomic_DNA"/>
</dbReference>
<proteinExistence type="predicted"/>
<evidence type="ECO:0000313" key="2">
    <source>
        <dbReference type="EMBL" id="ADI22978.1"/>
    </source>
</evidence>
<dbReference type="AlphaFoldDB" id="E7C6A4"/>
<sequence>MGGRQIIGMVYGIVAIGTLITFYAMSV</sequence>
<accession>E7C6A4</accession>
<evidence type="ECO:0000256" key="1">
    <source>
        <dbReference type="SAM" id="Phobius"/>
    </source>
</evidence>
<protein>
    <submittedName>
        <fullName evidence="2">Uncharacterized protein</fullName>
    </submittedName>
</protein>